<dbReference type="GeneID" id="113497492"/>
<keyword evidence="1" id="KW-1185">Reference proteome</keyword>
<dbReference type="Proteomes" id="UP000322000">
    <property type="component" value="Chromosome 9"/>
</dbReference>
<protein>
    <submittedName>
        <fullName evidence="2">Uncharacterized protein LOC113497492</fullName>
    </submittedName>
</protein>
<dbReference type="KEGG" id="tnl:113497492"/>
<evidence type="ECO:0000313" key="2">
    <source>
        <dbReference type="RefSeq" id="XP_026732859.1"/>
    </source>
</evidence>
<sequence>MLEERRMRHQTLIIILDNRMGGNYYSGKLSRFEACKGPKRKNCTDLKVSLTDEYTMYFDLRVKENVALTWGRVKTIKNKQDSNGINLQMKKPCDHFFVRQSLKKNLKVTDDCILKKGHYIVSESIKDTYRNYSPTSEYNLGYMEFQVLFIGSQCNVMCFYLNIFTEYSNSTKKG</sequence>
<proteinExistence type="predicted"/>
<organism evidence="1 2">
    <name type="scientific">Trichoplusia ni</name>
    <name type="common">Cabbage looper</name>
    <dbReference type="NCBI Taxonomy" id="7111"/>
    <lineage>
        <taxon>Eukaryota</taxon>
        <taxon>Metazoa</taxon>
        <taxon>Ecdysozoa</taxon>
        <taxon>Arthropoda</taxon>
        <taxon>Hexapoda</taxon>
        <taxon>Insecta</taxon>
        <taxon>Pterygota</taxon>
        <taxon>Neoptera</taxon>
        <taxon>Endopterygota</taxon>
        <taxon>Lepidoptera</taxon>
        <taxon>Glossata</taxon>
        <taxon>Ditrysia</taxon>
        <taxon>Noctuoidea</taxon>
        <taxon>Noctuidae</taxon>
        <taxon>Plusiinae</taxon>
        <taxon>Trichoplusia</taxon>
    </lineage>
</organism>
<dbReference type="InParanoid" id="A0A7E5VX05"/>
<dbReference type="RefSeq" id="XP_026732859.1">
    <property type="nucleotide sequence ID" value="XM_026877058.1"/>
</dbReference>
<dbReference type="AlphaFoldDB" id="A0A7E5VX05"/>
<accession>A0A7E5VX05</accession>
<reference evidence="2" key="1">
    <citation type="submission" date="2025-08" db="UniProtKB">
        <authorList>
            <consortium name="RefSeq"/>
        </authorList>
    </citation>
    <scope>IDENTIFICATION</scope>
</reference>
<name>A0A7E5VX05_TRINI</name>
<gene>
    <name evidence="2" type="primary">LOC113497492</name>
</gene>
<evidence type="ECO:0000313" key="1">
    <source>
        <dbReference type="Proteomes" id="UP000322000"/>
    </source>
</evidence>
<dbReference type="OrthoDB" id="6931711at2759"/>